<evidence type="ECO:0000259" key="5">
    <source>
        <dbReference type="Pfam" id="PF01258"/>
    </source>
</evidence>
<keyword evidence="7" id="KW-1185">Reference proteome</keyword>
<keyword evidence="2" id="KW-0863">Zinc-finger</keyword>
<keyword evidence="3" id="KW-0862">Zinc</keyword>
<proteinExistence type="predicted"/>
<dbReference type="PROSITE" id="PS51128">
    <property type="entry name" value="ZF_DKSA_2"/>
    <property type="match status" value="1"/>
</dbReference>
<dbReference type="EMBL" id="BDFE01000009">
    <property type="protein sequence ID" value="GAU08134.1"/>
    <property type="molecule type" value="Genomic_DNA"/>
</dbReference>
<comment type="caution">
    <text evidence="6">The sequence shown here is derived from an EMBL/GenBank/DDBJ whole genome shotgun (WGS) entry which is preliminary data.</text>
</comment>
<dbReference type="GO" id="GO:0008270">
    <property type="term" value="F:zinc ion binding"/>
    <property type="evidence" value="ECO:0007669"/>
    <property type="project" value="UniProtKB-KW"/>
</dbReference>
<dbReference type="Gene3D" id="1.20.120.910">
    <property type="entry name" value="DksA, coiled-coil domain"/>
    <property type="match status" value="1"/>
</dbReference>
<feature type="domain" description="Zinc finger DksA/TraR C4-type" evidence="5">
    <location>
        <begin position="37"/>
        <end position="68"/>
    </location>
</feature>
<evidence type="ECO:0000256" key="1">
    <source>
        <dbReference type="ARBA" id="ARBA00022723"/>
    </source>
</evidence>
<organism evidence="6 7">
    <name type="scientific">Desulfoplanes formicivorans</name>
    <dbReference type="NCBI Taxonomy" id="1592317"/>
    <lineage>
        <taxon>Bacteria</taxon>
        <taxon>Pseudomonadati</taxon>
        <taxon>Thermodesulfobacteriota</taxon>
        <taxon>Desulfovibrionia</taxon>
        <taxon>Desulfovibrionales</taxon>
        <taxon>Desulfoplanaceae</taxon>
        <taxon>Desulfoplanes</taxon>
    </lineage>
</organism>
<dbReference type="InterPro" id="IPR000962">
    <property type="entry name" value="Znf_DskA_TraR"/>
</dbReference>
<sequence>MDEVDIANDYLRRSMREWEESRKHAVYIASENMCGRVRCVDCGCFIPLARRQAIPGCVRCVDCQQEYDKG</sequence>
<keyword evidence="1" id="KW-0479">Metal-binding</keyword>
<evidence type="ECO:0000256" key="3">
    <source>
        <dbReference type="ARBA" id="ARBA00022833"/>
    </source>
</evidence>
<evidence type="ECO:0000256" key="4">
    <source>
        <dbReference type="PROSITE-ProRule" id="PRU00510"/>
    </source>
</evidence>
<reference evidence="7" key="1">
    <citation type="submission" date="2016-06" db="EMBL/GenBank/DDBJ databases">
        <title>Draft genome sequence of Desulfoplanes formicivorans strain Pf12B.</title>
        <authorList>
            <person name="Watanabe M."/>
            <person name="Kojima H."/>
            <person name="Fukui M."/>
        </authorList>
    </citation>
    <scope>NUCLEOTIDE SEQUENCE [LARGE SCALE GENOMIC DNA]</scope>
    <source>
        <strain evidence="7">Pf12B</strain>
    </source>
</reference>
<dbReference type="STRING" id="1592317.DPF_0837"/>
<dbReference type="SUPFAM" id="SSF57716">
    <property type="entry name" value="Glucocorticoid receptor-like (DNA-binding domain)"/>
    <property type="match status" value="1"/>
</dbReference>
<protein>
    <recommendedName>
        <fullName evidence="5">Zinc finger DksA/TraR C4-type domain-containing protein</fullName>
    </recommendedName>
</protein>
<gene>
    <name evidence="6" type="ORF">DPF_0837</name>
</gene>
<dbReference type="RefSeq" id="WP_069857627.1">
    <property type="nucleotide sequence ID" value="NZ_BDFE01000009.1"/>
</dbReference>
<evidence type="ECO:0000313" key="6">
    <source>
        <dbReference type="EMBL" id="GAU08134.1"/>
    </source>
</evidence>
<evidence type="ECO:0000313" key="7">
    <source>
        <dbReference type="Proteomes" id="UP000095200"/>
    </source>
</evidence>
<dbReference type="OrthoDB" id="962301at2"/>
<evidence type="ECO:0000256" key="2">
    <source>
        <dbReference type="ARBA" id="ARBA00022771"/>
    </source>
</evidence>
<name>A0A194AHA0_9BACT</name>
<accession>A0A194AHA0</accession>
<feature type="zinc finger region" description="dksA C4-type" evidence="4">
    <location>
        <begin position="39"/>
        <end position="63"/>
    </location>
</feature>
<dbReference type="Pfam" id="PF01258">
    <property type="entry name" value="zf-dskA_traR"/>
    <property type="match status" value="1"/>
</dbReference>
<dbReference type="Proteomes" id="UP000095200">
    <property type="component" value="Unassembled WGS sequence"/>
</dbReference>
<dbReference type="AlphaFoldDB" id="A0A194AHA0"/>